<sequence>MIDQVVIAATIVDAEIIDDTMMIGDVVSIVVTEIIVAVANVMADDAVTVVAGNDRFQQITHWH</sequence>
<protein>
    <submittedName>
        <fullName evidence="1">Uncharacterized protein</fullName>
    </submittedName>
</protein>
<dbReference type="Proteomes" id="UP000266861">
    <property type="component" value="Unassembled WGS sequence"/>
</dbReference>
<keyword evidence="2" id="KW-1185">Reference proteome</keyword>
<accession>A0A397IZ78</accession>
<dbReference type="AlphaFoldDB" id="A0A397IZ78"/>
<evidence type="ECO:0000313" key="1">
    <source>
        <dbReference type="EMBL" id="RHZ77970.1"/>
    </source>
</evidence>
<dbReference type="EMBL" id="PQFF01000158">
    <property type="protein sequence ID" value="RHZ77970.1"/>
    <property type="molecule type" value="Genomic_DNA"/>
</dbReference>
<organism evidence="1 2">
    <name type="scientific">Diversispora epigaea</name>
    <dbReference type="NCBI Taxonomy" id="1348612"/>
    <lineage>
        <taxon>Eukaryota</taxon>
        <taxon>Fungi</taxon>
        <taxon>Fungi incertae sedis</taxon>
        <taxon>Mucoromycota</taxon>
        <taxon>Glomeromycotina</taxon>
        <taxon>Glomeromycetes</taxon>
        <taxon>Diversisporales</taxon>
        <taxon>Diversisporaceae</taxon>
        <taxon>Diversispora</taxon>
    </lineage>
</organism>
<reference evidence="1 2" key="1">
    <citation type="submission" date="2018-08" db="EMBL/GenBank/DDBJ databases">
        <title>Genome and evolution of the arbuscular mycorrhizal fungus Diversispora epigaea (formerly Glomus versiforme) and its bacterial endosymbionts.</title>
        <authorList>
            <person name="Sun X."/>
            <person name="Fei Z."/>
            <person name="Harrison M."/>
        </authorList>
    </citation>
    <scope>NUCLEOTIDE SEQUENCE [LARGE SCALE GENOMIC DNA]</scope>
    <source>
        <strain evidence="1 2">IT104</strain>
    </source>
</reference>
<evidence type="ECO:0000313" key="2">
    <source>
        <dbReference type="Proteomes" id="UP000266861"/>
    </source>
</evidence>
<comment type="caution">
    <text evidence="1">The sequence shown here is derived from an EMBL/GenBank/DDBJ whole genome shotgun (WGS) entry which is preliminary data.</text>
</comment>
<name>A0A397IZ78_9GLOM</name>
<gene>
    <name evidence="1" type="ORF">Glove_168g11</name>
</gene>
<proteinExistence type="predicted"/>